<keyword evidence="1" id="KW-0472">Membrane</keyword>
<proteinExistence type="predicted"/>
<evidence type="ECO:0000256" key="1">
    <source>
        <dbReference type="SAM" id="Phobius"/>
    </source>
</evidence>
<evidence type="ECO:0000313" key="2">
    <source>
        <dbReference type="EMBL" id="GAI59196.1"/>
    </source>
</evidence>
<comment type="caution">
    <text evidence="2">The sequence shown here is derived from an EMBL/GenBank/DDBJ whole genome shotgun (WGS) entry which is preliminary data.</text>
</comment>
<dbReference type="AlphaFoldDB" id="X1QWL4"/>
<name>X1QWL4_9ZZZZ</name>
<organism evidence="2">
    <name type="scientific">marine sediment metagenome</name>
    <dbReference type="NCBI Taxonomy" id="412755"/>
    <lineage>
        <taxon>unclassified sequences</taxon>
        <taxon>metagenomes</taxon>
        <taxon>ecological metagenomes</taxon>
    </lineage>
</organism>
<keyword evidence="1" id="KW-0812">Transmembrane</keyword>
<accession>X1QWL4</accession>
<feature type="transmembrane region" description="Helical" evidence="1">
    <location>
        <begin position="46"/>
        <end position="69"/>
    </location>
</feature>
<reference evidence="2" key="1">
    <citation type="journal article" date="2014" name="Front. Microbiol.">
        <title>High frequency of phylogenetically diverse reductive dehalogenase-homologous genes in deep subseafloor sedimentary metagenomes.</title>
        <authorList>
            <person name="Kawai M."/>
            <person name="Futagami T."/>
            <person name="Toyoda A."/>
            <person name="Takaki Y."/>
            <person name="Nishi S."/>
            <person name="Hori S."/>
            <person name="Arai W."/>
            <person name="Tsubouchi T."/>
            <person name="Morono Y."/>
            <person name="Uchiyama I."/>
            <person name="Ito T."/>
            <person name="Fujiyama A."/>
            <person name="Inagaki F."/>
            <person name="Takami H."/>
        </authorList>
    </citation>
    <scope>NUCLEOTIDE SEQUENCE</scope>
    <source>
        <strain evidence="2">Expedition CK06-06</strain>
    </source>
</reference>
<sequence>MDEKTITQPIFFPGRINPLEPDLWYFSKFGIWVSEHFWEDATPVQAFVLGLALIGLLVMLIYLGTVWIVK</sequence>
<keyword evidence="1" id="KW-1133">Transmembrane helix</keyword>
<dbReference type="EMBL" id="BARW01002642">
    <property type="protein sequence ID" value="GAI59196.1"/>
    <property type="molecule type" value="Genomic_DNA"/>
</dbReference>
<gene>
    <name evidence="2" type="ORF">S12H4_07229</name>
</gene>
<protein>
    <submittedName>
        <fullName evidence="2">Uncharacterized protein</fullName>
    </submittedName>
</protein>